<keyword evidence="1" id="KW-0067">ATP-binding</keyword>
<accession>A0A4Y2AFV3</accession>
<dbReference type="Gene3D" id="3.40.50.300">
    <property type="entry name" value="P-loop containing nucleotide triphosphate hydrolases"/>
    <property type="match status" value="1"/>
</dbReference>
<reference evidence="4 5" key="1">
    <citation type="journal article" date="2019" name="Sci. Rep.">
        <title>Orb-weaving spider Araneus ventricosus genome elucidates the spidroin gene catalogue.</title>
        <authorList>
            <person name="Kono N."/>
            <person name="Nakamura H."/>
            <person name="Ohtoshi R."/>
            <person name="Moran D.A.P."/>
            <person name="Shinohara A."/>
            <person name="Yoshida Y."/>
            <person name="Fujiwara M."/>
            <person name="Mori M."/>
            <person name="Tomita M."/>
            <person name="Arakawa K."/>
        </authorList>
    </citation>
    <scope>NUCLEOTIDE SEQUENCE [LARGE SCALE GENOMIC DNA]</scope>
</reference>
<keyword evidence="1" id="KW-0347">Helicase</keyword>
<dbReference type="GO" id="GO:0005524">
    <property type="term" value="F:ATP binding"/>
    <property type="evidence" value="ECO:0007669"/>
    <property type="project" value="UniProtKB-KW"/>
</dbReference>
<keyword evidence="1" id="KW-0233">DNA recombination</keyword>
<keyword evidence="1" id="KW-0378">Hydrolase</keyword>
<dbReference type="GO" id="GO:0006281">
    <property type="term" value="P:DNA repair"/>
    <property type="evidence" value="ECO:0007669"/>
    <property type="project" value="UniProtKB-KW"/>
</dbReference>
<dbReference type="GO" id="GO:0000723">
    <property type="term" value="P:telomere maintenance"/>
    <property type="evidence" value="ECO:0007669"/>
    <property type="project" value="InterPro"/>
</dbReference>
<dbReference type="AlphaFoldDB" id="A0A4Y2AFV3"/>
<proteinExistence type="inferred from homology"/>
<dbReference type="EMBL" id="BGPR01000014">
    <property type="protein sequence ID" value="GBL78105.1"/>
    <property type="molecule type" value="Genomic_DNA"/>
</dbReference>
<evidence type="ECO:0000256" key="1">
    <source>
        <dbReference type="RuleBase" id="RU363044"/>
    </source>
</evidence>
<feature type="domain" description="DNA helicase Pif1-like DEAD-box helicase" evidence="2">
    <location>
        <begin position="2"/>
        <end position="118"/>
    </location>
</feature>
<evidence type="ECO:0000313" key="4">
    <source>
        <dbReference type="EMBL" id="GBL78105.1"/>
    </source>
</evidence>
<dbReference type="Proteomes" id="UP000499080">
    <property type="component" value="Unassembled WGS sequence"/>
</dbReference>
<dbReference type="InterPro" id="IPR027417">
    <property type="entry name" value="P-loop_NTPase"/>
</dbReference>
<gene>
    <name evidence="4" type="ORF">AVEN_143398_1</name>
</gene>
<comment type="cofactor">
    <cofactor evidence="1">
        <name>Mg(2+)</name>
        <dbReference type="ChEBI" id="CHEBI:18420"/>
    </cofactor>
</comment>
<comment type="catalytic activity">
    <reaction evidence="1">
        <text>ATP + H2O = ADP + phosphate + H(+)</text>
        <dbReference type="Rhea" id="RHEA:13065"/>
        <dbReference type="ChEBI" id="CHEBI:15377"/>
        <dbReference type="ChEBI" id="CHEBI:15378"/>
        <dbReference type="ChEBI" id="CHEBI:30616"/>
        <dbReference type="ChEBI" id="CHEBI:43474"/>
        <dbReference type="ChEBI" id="CHEBI:456216"/>
        <dbReference type="EC" id="5.6.2.3"/>
    </reaction>
</comment>
<dbReference type="GO" id="GO:0016887">
    <property type="term" value="F:ATP hydrolysis activity"/>
    <property type="evidence" value="ECO:0007669"/>
    <property type="project" value="RHEA"/>
</dbReference>
<dbReference type="EC" id="5.6.2.3" evidence="1"/>
<feature type="domain" description="DNA helicase Pif1-like 2B" evidence="3">
    <location>
        <begin position="207"/>
        <end position="252"/>
    </location>
</feature>
<protein>
    <recommendedName>
        <fullName evidence="1">ATP-dependent DNA helicase</fullName>
        <ecNumber evidence="1">5.6.2.3</ecNumber>
    </recommendedName>
</protein>
<dbReference type="PANTHER" id="PTHR10492">
    <property type="match status" value="1"/>
</dbReference>
<sequence>MATVLKQCKIIIWDECTMAHKHSLEALDRTLKDIKNNDKLFGGTLLLLSGDFRQTLPVIPRSTYADEINACLKSSRLWRNVEKVQLTVNMRVQMLQDPSAETFSKQLLDIGDGKVAVHENTGCIKLQTDFCTIIDSQNTLIDRIFPDVHTQYVNHKWLAERAILASKNVDVNGLNLKIQQLLPGDLMSYKSIDAVCDTNETVNYPIEFLNSLDLPGMPPHNLQLKVGSPIILLRNLNPPRLCNGTRLVIKTLMKNVIEAIILNGKFQGQNVLLPRIPMIPTDVPIEFKRTQFPIRLAFAMTINKSQGQTLSVCGLDLETPCFSHGQLYVACSRVGKPSSLFVLAKDGLTNNIVHSIALRD</sequence>
<dbReference type="OrthoDB" id="6430290at2759"/>
<dbReference type="GO" id="GO:0006310">
    <property type="term" value="P:DNA recombination"/>
    <property type="evidence" value="ECO:0007669"/>
    <property type="project" value="UniProtKB-KW"/>
</dbReference>
<dbReference type="PANTHER" id="PTHR10492:SF57">
    <property type="entry name" value="ATP-DEPENDENT DNA HELICASE"/>
    <property type="match status" value="1"/>
</dbReference>
<dbReference type="GO" id="GO:0043139">
    <property type="term" value="F:5'-3' DNA helicase activity"/>
    <property type="evidence" value="ECO:0007669"/>
    <property type="project" value="UniProtKB-EC"/>
</dbReference>
<keyword evidence="1" id="KW-0227">DNA damage</keyword>
<comment type="caution">
    <text evidence="4">The sequence shown here is derived from an EMBL/GenBank/DDBJ whole genome shotgun (WGS) entry which is preliminary data.</text>
</comment>
<keyword evidence="5" id="KW-1185">Reference proteome</keyword>
<name>A0A4Y2AFV3_ARAVE</name>
<dbReference type="Pfam" id="PF21530">
    <property type="entry name" value="Pif1_2B_dom"/>
    <property type="match status" value="1"/>
</dbReference>
<dbReference type="SUPFAM" id="SSF52540">
    <property type="entry name" value="P-loop containing nucleoside triphosphate hydrolases"/>
    <property type="match status" value="1"/>
</dbReference>
<keyword evidence="1" id="KW-0234">DNA repair</keyword>
<dbReference type="CDD" id="cd18809">
    <property type="entry name" value="SF1_C_RecD"/>
    <property type="match status" value="1"/>
</dbReference>
<evidence type="ECO:0000259" key="2">
    <source>
        <dbReference type="Pfam" id="PF05970"/>
    </source>
</evidence>
<evidence type="ECO:0000313" key="5">
    <source>
        <dbReference type="Proteomes" id="UP000499080"/>
    </source>
</evidence>
<dbReference type="InterPro" id="IPR049163">
    <property type="entry name" value="Pif1-like_2B_dom"/>
</dbReference>
<evidence type="ECO:0000259" key="3">
    <source>
        <dbReference type="Pfam" id="PF21530"/>
    </source>
</evidence>
<comment type="similarity">
    <text evidence="1">Belongs to the helicase family.</text>
</comment>
<organism evidence="4 5">
    <name type="scientific">Araneus ventricosus</name>
    <name type="common">Orbweaver spider</name>
    <name type="synonym">Epeira ventricosa</name>
    <dbReference type="NCBI Taxonomy" id="182803"/>
    <lineage>
        <taxon>Eukaryota</taxon>
        <taxon>Metazoa</taxon>
        <taxon>Ecdysozoa</taxon>
        <taxon>Arthropoda</taxon>
        <taxon>Chelicerata</taxon>
        <taxon>Arachnida</taxon>
        <taxon>Araneae</taxon>
        <taxon>Araneomorphae</taxon>
        <taxon>Entelegynae</taxon>
        <taxon>Araneoidea</taxon>
        <taxon>Araneidae</taxon>
        <taxon>Araneus</taxon>
    </lineage>
</organism>
<keyword evidence="1" id="KW-0547">Nucleotide-binding</keyword>
<dbReference type="Pfam" id="PF05970">
    <property type="entry name" value="PIF1"/>
    <property type="match status" value="1"/>
</dbReference>
<dbReference type="InterPro" id="IPR010285">
    <property type="entry name" value="DNA_helicase_pif1-like_DEAD"/>
</dbReference>